<proteinExistence type="predicted"/>
<dbReference type="SUPFAM" id="SSF51182">
    <property type="entry name" value="RmlC-like cupins"/>
    <property type="match status" value="1"/>
</dbReference>
<dbReference type="InterPro" id="IPR014710">
    <property type="entry name" value="RmlC-like_jellyroll"/>
</dbReference>
<accession>A0A6P1CW13</accession>
<reference evidence="2 3" key="1">
    <citation type="submission" date="2020-01" db="EMBL/GenBank/DDBJ databases">
        <title>Genetics and antimicrobial susceptibilities of Nocardia species isolated from the soil; a comparison with species isolated from humans.</title>
        <authorList>
            <person name="Carrasco G."/>
            <person name="Monzon S."/>
            <person name="Sansegundo M."/>
            <person name="Garcia E."/>
            <person name="Garrido N."/>
            <person name="Medina M.J."/>
            <person name="Villalon P."/>
            <person name="Ramirez-Arocha A.C."/>
            <person name="Jimenez P."/>
            <person name="Cuesta I."/>
            <person name="Valdezate S."/>
        </authorList>
    </citation>
    <scope>NUCLEOTIDE SEQUENCE [LARGE SCALE GENOMIC DNA]</scope>
    <source>
        <strain evidence="2 3">CNM20110626</strain>
    </source>
</reference>
<dbReference type="InterPro" id="IPR011051">
    <property type="entry name" value="RmlC_Cupin_sf"/>
</dbReference>
<feature type="domain" description="Cupin type-2" evidence="1">
    <location>
        <begin position="113"/>
        <end position="169"/>
    </location>
</feature>
<evidence type="ECO:0000259" key="1">
    <source>
        <dbReference type="Pfam" id="PF07883"/>
    </source>
</evidence>
<evidence type="ECO:0000313" key="3">
    <source>
        <dbReference type="Proteomes" id="UP000471166"/>
    </source>
</evidence>
<dbReference type="AlphaFoldDB" id="A0A6P1CW13"/>
<gene>
    <name evidence="2" type="ORF">GV791_26220</name>
</gene>
<dbReference type="EMBL" id="JAAGVB010000060">
    <property type="protein sequence ID" value="NEW36037.1"/>
    <property type="molecule type" value="Genomic_DNA"/>
</dbReference>
<dbReference type="InterPro" id="IPR047142">
    <property type="entry name" value="OryJ/VirC-like"/>
</dbReference>
<organism evidence="2 3">
    <name type="scientific">Nocardia cyriacigeorgica</name>
    <dbReference type="NCBI Taxonomy" id="135487"/>
    <lineage>
        <taxon>Bacteria</taxon>
        <taxon>Bacillati</taxon>
        <taxon>Actinomycetota</taxon>
        <taxon>Actinomycetes</taxon>
        <taxon>Mycobacteriales</taxon>
        <taxon>Nocardiaceae</taxon>
        <taxon>Nocardia</taxon>
    </lineage>
</organism>
<dbReference type="PANTHER" id="PTHR36156">
    <property type="entry name" value="SLR2101 PROTEIN"/>
    <property type="match status" value="1"/>
</dbReference>
<dbReference type="RefSeq" id="WP_163847407.1">
    <property type="nucleotide sequence ID" value="NZ_JAAGVB010000060.1"/>
</dbReference>
<dbReference type="Gene3D" id="2.60.120.10">
    <property type="entry name" value="Jelly Rolls"/>
    <property type="match status" value="1"/>
</dbReference>
<dbReference type="CDD" id="cd02231">
    <property type="entry name" value="cupin_BLL6423-like"/>
    <property type="match status" value="1"/>
</dbReference>
<dbReference type="InterPro" id="IPR013096">
    <property type="entry name" value="Cupin_2"/>
</dbReference>
<sequence length="177" mass="19066">MTLRRVVTGTRDGKSVILSDGPAPTEHAFRAWPGLNSAIVWTTAPEPEVDVKESAPVGVSAHPDPGHALMFVVDFPPDSVLAGPDFDPAGVGPEMAEHLPGLAERFEPDNPGMHTTDTVDYGIVLEGPIWLELDDGRQTRLDTGDVVIQQRTRHAWRNLGTEAARLAFVLVGTGRMS</sequence>
<evidence type="ECO:0000313" key="2">
    <source>
        <dbReference type="EMBL" id="NEW36037.1"/>
    </source>
</evidence>
<protein>
    <submittedName>
        <fullName evidence="2">Cupin domain-containing protein</fullName>
    </submittedName>
</protein>
<name>A0A6P1CW13_9NOCA</name>
<comment type="caution">
    <text evidence="2">The sequence shown here is derived from an EMBL/GenBank/DDBJ whole genome shotgun (WGS) entry which is preliminary data.</text>
</comment>
<dbReference type="Proteomes" id="UP000471166">
    <property type="component" value="Unassembled WGS sequence"/>
</dbReference>
<dbReference type="PANTHER" id="PTHR36156:SF2">
    <property type="entry name" value="CUPIN TYPE-2 DOMAIN-CONTAINING PROTEIN"/>
    <property type="match status" value="1"/>
</dbReference>
<dbReference type="Pfam" id="PF07883">
    <property type="entry name" value="Cupin_2"/>
    <property type="match status" value="1"/>
</dbReference>